<protein>
    <recommendedName>
        <fullName evidence="3">Capsid assembly protein</fullName>
    </recommendedName>
</protein>
<organism evidence="2">
    <name type="scientific">viral metagenome</name>
    <dbReference type="NCBI Taxonomy" id="1070528"/>
    <lineage>
        <taxon>unclassified sequences</taxon>
        <taxon>metagenomes</taxon>
        <taxon>organismal metagenomes</taxon>
    </lineage>
</organism>
<name>A0A6M3LRY6_9ZZZZ</name>
<evidence type="ECO:0008006" key="3">
    <source>
        <dbReference type="Google" id="ProtNLM"/>
    </source>
</evidence>
<evidence type="ECO:0000256" key="1">
    <source>
        <dbReference type="SAM" id="MobiDB-lite"/>
    </source>
</evidence>
<reference evidence="2" key="1">
    <citation type="submission" date="2020-03" db="EMBL/GenBank/DDBJ databases">
        <title>The deep terrestrial virosphere.</title>
        <authorList>
            <person name="Holmfeldt K."/>
            <person name="Nilsson E."/>
            <person name="Simone D."/>
            <person name="Lopez-Fernandez M."/>
            <person name="Wu X."/>
            <person name="de Brujin I."/>
            <person name="Lundin D."/>
            <person name="Andersson A."/>
            <person name="Bertilsson S."/>
            <person name="Dopson M."/>
        </authorList>
    </citation>
    <scope>NUCLEOTIDE SEQUENCE</scope>
    <source>
        <strain evidence="2">MM415B05203</strain>
    </source>
</reference>
<feature type="region of interest" description="Disordered" evidence="1">
    <location>
        <begin position="19"/>
        <end position="40"/>
    </location>
</feature>
<accession>A0A6M3LRY6</accession>
<dbReference type="AlphaFoldDB" id="A0A6M3LRY6"/>
<proteinExistence type="predicted"/>
<dbReference type="EMBL" id="MT143340">
    <property type="protein sequence ID" value="QJA95741.1"/>
    <property type="molecule type" value="Genomic_DNA"/>
</dbReference>
<sequence>MNRFLRDLLGPNIRFFAGEGGDEGGGSGGDIKTTAPVKPDISTGDVVKHWTEGSAYSSWDADTKTSMAKFKSEADAVKAYPQLNKKLGSMIAPPDGDVAKRRDILSKVGDLPQKPEDYAFKYPDGFPEDRQMDDREKGEFQAFAAGADLLQDQVQKAIDYMAGRAMAADRTAIPNAIKAATSHIHENCPDDGPQVAQFARQLVEEHGGEGALDMVFAKNGQPINGPLVVMLGRIGEQAYGTVPFHQGTQQQQIEMRRNGLKLKQRYPNTPED</sequence>
<evidence type="ECO:0000313" key="2">
    <source>
        <dbReference type="EMBL" id="QJA95741.1"/>
    </source>
</evidence>
<gene>
    <name evidence="2" type="ORF">MM415B05203_0004</name>
</gene>